<dbReference type="NCBIfam" id="TIGR00322">
    <property type="entry name" value="diphth2_R"/>
    <property type="match status" value="1"/>
</dbReference>
<proteinExistence type="predicted"/>
<evidence type="ECO:0000313" key="1">
    <source>
        <dbReference type="EMBL" id="BBL45881.1"/>
    </source>
</evidence>
<dbReference type="PANTHER" id="PTHR10762:SF1">
    <property type="entry name" value="2-(3-AMINO-3-CARBOXYPROPYL)HISTIDINE SYNTHASE SUBUNIT 1"/>
    <property type="match status" value="1"/>
</dbReference>
<dbReference type="GO" id="GO:0017183">
    <property type="term" value="P:protein histidyl modification to diphthamide"/>
    <property type="evidence" value="ECO:0007669"/>
    <property type="project" value="InterPro"/>
</dbReference>
<reference evidence="2" key="1">
    <citation type="journal article" date="2022" name="Int. J. Syst. Evol. Microbiol.">
        <title>Nanobdella aerobiophila gen. nov., sp. nov., a thermoacidophilic, obligate ectosymbiotic archaeon, and proposal of Nanobdellaceae fam. nov., Nanobdellales ord. nov. and Nanobdellia class. nov.</title>
        <authorList>
            <person name="Kato S."/>
            <person name="Ogasawara A."/>
            <person name="Itoh T."/>
            <person name="Sakai H.D."/>
            <person name="Shimizu M."/>
            <person name="Yuki M."/>
            <person name="Kaneko M."/>
            <person name="Takashina T."/>
            <person name="Ohkuma M."/>
        </authorList>
    </citation>
    <scope>NUCLEOTIDE SEQUENCE [LARGE SCALE GENOMIC DNA]</scope>
    <source>
        <strain evidence="2">MJ1</strain>
    </source>
</reference>
<accession>A0A915WSF3</accession>
<evidence type="ECO:0000313" key="2">
    <source>
        <dbReference type="Proteomes" id="UP001055553"/>
    </source>
</evidence>
<gene>
    <name evidence="1" type="ORF">MJ1_0741</name>
</gene>
<protein>
    <submittedName>
        <fullName evidence="1">Diphthamide biosynthesis protein</fullName>
    </submittedName>
</protein>
<dbReference type="Pfam" id="PF01866">
    <property type="entry name" value="Diphthamide_syn"/>
    <property type="match status" value="1"/>
</dbReference>
<keyword evidence="2" id="KW-1185">Reference proteome</keyword>
<name>A0A915WSF3_9ARCH</name>
<dbReference type="GeneID" id="74568681"/>
<sequence>MEIDLDLDNIENLIKENKYKKILLQLPDGLKPYSNIIYNRLKEKFKDKELFIWFGTDFGGCDIPIYMDKFGFDLIIHFGHSKFYKLKL</sequence>
<dbReference type="AlphaFoldDB" id="A0A915WSF3"/>
<dbReference type="RefSeq" id="WP_258393189.1">
    <property type="nucleotide sequence ID" value="NZ_AP019769.1"/>
</dbReference>
<organism evidence="1 2">
    <name type="scientific">Nanobdella aerobiophila</name>
    <dbReference type="NCBI Taxonomy" id="2586965"/>
    <lineage>
        <taxon>Archaea</taxon>
        <taxon>Nanobdellota</taxon>
        <taxon>Nanobdellia</taxon>
        <taxon>Nanobdellales</taxon>
        <taxon>Nanobdellaceae</taxon>
        <taxon>Nanobdella</taxon>
    </lineage>
</organism>
<dbReference type="EMBL" id="AP019769">
    <property type="protein sequence ID" value="BBL45881.1"/>
    <property type="molecule type" value="Genomic_DNA"/>
</dbReference>
<dbReference type="PANTHER" id="PTHR10762">
    <property type="entry name" value="DIPHTHAMIDE BIOSYNTHESIS PROTEIN"/>
    <property type="match status" value="1"/>
</dbReference>
<dbReference type="Proteomes" id="UP001055553">
    <property type="component" value="Chromosome"/>
</dbReference>
<dbReference type="KEGG" id="naer:MJ1_0741"/>
<dbReference type="InterPro" id="IPR016435">
    <property type="entry name" value="DPH1/DPH2"/>
</dbReference>
<dbReference type="Gene3D" id="3.40.50.11840">
    <property type="entry name" value="Diphthamide synthesis DPH1/DPH2 domain 1"/>
    <property type="match status" value="1"/>
</dbReference>
<dbReference type="InterPro" id="IPR042263">
    <property type="entry name" value="DPH1/DPH2_1"/>
</dbReference>
<dbReference type="GO" id="GO:0090560">
    <property type="term" value="F:2-(3-amino-3-carboxypropyl)histidine synthase activity"/>
    <property type="evidence" value="ECO:0007669"/>
    <property type="project" value="InterPro"/>
</dbReference>